<evidence type="ECO:0000259" key="4">
    <source>
        <dbReference type="SMART" id="SM00322"/>
    </source>
</evidence>
<dbReference type="GO" id="GO:0003723">
    <property type="term" value="F:RNA binding"/>
    <property type="evidence" value="ECO:0007669"/>
    <property type="project" value="UniProtKB-UniRule"/>
</dbReference>
<keyword evidence="1" id="KW-0677">Repeat</keyword>
<sequence length="359" mass="37448">MADTADTNISPKTSQDNTVPHPEGGDHQLNLRALVSTKEAGIIIGKAGATIAHIRNLTGVKAGVSKVVPGVQDRVFSVSGDLEAVASAYAEIARLLLETPLSDSSLPPPPVGSFTSIRLLISHNLMGTVIGRSGLKIKQIQDQSGARMVASKEMLPQSTERVVEVQGSVDAIKTAVSEIGKCLLEDFDRGAGTVLYHPGAAGDAGVLAGGLGAQAVTGSTGGIRRTSVAAGFGGPFPGGDRRPSRTSISGPAGGDRRQSEVAPAINVNDPNMRTQNISIPSDMVGCIIGRGGSKITEIRRLSGSRISIAKVPHDETGERMFTIQGTAESTERALMLLYSQLESEKERRVNQNVDAIETA</sequence>
<dbReference type="SMART" id="SM00322">
    <property type="entry name" value="KH"/>
    <property type="match status" value="3"/>
</dbReference>
<dbReference type="Pfam" id="PF00013">
    <property type="entry name" value="KH_1"/>
    <property type="match status" value="3"/>
</dbReference>
<dbReference type="InterPro" id="IPR004088">
    <property type="entry name" value="KH_dom_type_1"/>
</dbReference>
<evidence type="ECO:0000256" key="1">
    <source>
        <dbReference type="ARBA" id="ARBA00022737"/>
    </source>
</evidence>
<dbReference type="PANTHER" id="PTHR10288">
    <property type="entry name" value="KH DOMAIN CONTAINING RNA BINDING PROTEIN"/>
    <property type="match status" value="1"/>
</dbReference>
<dbReference type="InterPro" id="IPR004087">
    <property type="entry name" value="KH_dom"/>
</dbReference>
<dbReference type="PROSITE" id="PS50084">
    <property type="entry name" value="KH_TYPE_1"/>
    <property type="match status" value="3"/>
</dbReference>
<dbReference type="KEGG" id="kne:92180084"/>
<dbReference type="EMBL" id="JBCAWK010000005">
    <property type="protein sequence ID" value="KAK8858597.1"/>
    <property type="molecule type" value="Genomic_DNA"/>
</dbReference>
<proteinExistence type="predicted"/>
<dbReference type="InterPro" id="IPR049786">
    <property type="entry name" value="Rnc1_KH-I_3"/>
</dbReference>
<evidence type="ECO:0000256" key="3">
    <source>
        <dbReference type="SAM" id="MobiDB-lite"/>
    </source>
</evidence>
<accession>A0AAW0Z080</accession>
<dbReference type="CDD" id="cd22457">
    <property type="entry name" value="KH-I_Rnc1_rpt3"/>
    <property type="match status" value="1"/>
</dbReference>
<dbReference type="RefSeq" id="XP_066803438.1">
    <property type="nucleotide sequence ID" value="XM_066945937.1"/>
</dbReference>
<evidence type="ECO:0000256" key="2">
    <source>
        <dbReference type="PROSITE-ProRule" id="PRU00117"/>
    </source>
</evidence>
<feature type="domain" description="K Homology" evidence="4">
    <location>
        <begin position="27"/>
        <end position="97"/>
    </location>
</feature>
<dbReference type="Gene3D" id="3.30.1370.10">
    <property type="entry name" value="K Homology domain, type 1"/>
    <property type="match status" value="3"/>
</dbReference>
<dbReference type="Proteomes" id="UP001388673">
    <property type="component" value="Unassembled WGS sequence"/>
</dbReference>
<dbReference type="InterPro" id="IPR036612">
    <property type="entry name" value="KH_dom_type_1_sf"/>
</dbReference>
<dbReference type="AlphaFoldDB" id="A0AAW0Z080"/>
<feature type="domain" description="K Homology" evidence="4">
    <location>
        <begin position="271"/>
        <end position="342"/>
    </location>
</feature>
<feature type="compositionally biased region" description="Polar residues" evidence="3">
    <location>
        <begin position="1"/>
        <end position="18"/>
    </location>
</feature>
<feature type="region of interest" description="Disordered" evidence="3">
    <location>
        <begin position="1"/>
        <end position="27"/>
    </location>
</feature>
<dbReference type="SUPFAM" id="SSF54791">
    <property type="entry name" value="Eukaryotic type KH-domain (KH-domain type I)"/>
    <property type="match status" value="3"/>
</dbReference>
<evidence type="ECO:0000313" key="6">
    <source>
        <dbReference type="Proteomes" id="UP001388673"/>
    </source>
</evidence>
<dbReference type="GeneID" id="92180084"/>
<comment type="caution">
    <text evidence="5">The sequence shown here is derived from an EMBL/GenBank/DDBJ whole genome shotgun (WGS) entry which is preliminary data.</text>
</comment>
<organism evidence="5 6">
    <name type="scientific">Kwoniella newhampshirensis</name>
    <dbReference type="NCBI Taxonomy" id="1651941"/>
    <lineage>
        <taxon>Eukaryota</taxon>
        <taxon>Fungi</taxon>
        <taxon>Dikarya</taxon>
        <taxon>Basidiomycota</taxon>
        <taxon>Agaricomycotina</taxon>
        <taxon>Tremellomycetes</taxon>
        <taxon>Tremellales</taxon>
        <taxon>Cryptococcaceae</taxon>
        <taxon>Kwoniella</taxon>
    </lineage>
</organism>
<dbReference type="CDD" id="cd22455">
    <property type="entry name" value="KH-I_Rnc1_rpt1"/>
    <property type="match status" value="1"/>
</dbReference>
<protein>
    <recommendedName>
        <fullName evidence="4">K Homology domain-containing protein</fullName>
    </recommendedName>
</protein>
<keyword evidence="6" id="KW-1185">Reference proteome</keyword>
<evidence type="ECO:0000313" key="5">
    <source>
        <dbReference type="EMBL" id="KAK8858597.1"/>
    </source>
</evidence>
<feature type="region of interest" description="Disordered" evidence="3">
    <location>
        <begin position="227"/>
        <end position="261"/>
    </location>
</feature>
<dbReference type="CDD" id="cd22456">
    <property type="entry name" value="KH-I_Rnc1_rpt2"/>
    <property type="match status" value="1"/>
</dbReference>
<gene>
    <name evidence="5" type="ORF">IAR55_002826</name>
</gene>
<feature type="domain" description="K Homology" evidence="4">
    <location>
        <begin position="113"/>
        <end position="184"/>
    </location>
</feature>
<reference evidence="5 6" key="1">
    <citation type="journal article" date="2024" name="bioRxiv">
        <title>Comparative genomics of Cryptococcus and Kwoniella reveals pathogenesis evolution and contrasting karyotype dynamics via intercentromeric recombination or chromosome fusion.</title>
        <authorList>
            <person name="Coelho M.A."/>
            <person name="David-Palma M."/>
            <person name="Shea T."/>
            <person name="Bowers K."/>
            <person name="McGinley-Smith S."/>
            <person name="Mohammad A.W."/>
            <person name="Gnirke A."/>
            <person name="Yurkov A.M."/>
            <person name="Nowrousian M."/>
            <person name="Sun S."/>
            <person name="Cuomo C.A."/>
            <person name="Heitman J."/>
        </authorList>
    </citation>
    <scope>NUCLEOTIDE SEQUENCE [LARGE SCALE GENOMIC DNA]</scope>
    <source>
        <strain evidence="5 6">CBS 13917</strain>
    </source>
</reference>
<keyword evidence="2" id="KW-0694">RNA-binding</keyword>
<name>A0AAW0Z080_9TREE</name>